<gene>
    <name evidence="1" type="ORF">EYC80_000410</name>
</gene>
<dbReference type="AlphaFoldDB" id="A0A5N6KAL3"/>
<dbReference type="EMBL" id="VIGI01000005">
    <property type="protein sequence ID" value="KAB8300184.1"/>
    <property type="molecule type" value="Genomic_DNA"/>
</dbReference>
<reference evidence="1 2" key="1">
    <citation type="submission" date="2019-06" db="EMBL/GenBank/DDBJ databases">
        <title>Genome Sequence of the Brown Rot Fungal Pathogen Monilinia laxa.</title>
        <authorList>
            <person name="De Miccolis Angelini R.M."/>
            <person name="Landi L."/>
            <person name="Abate D."/>
            <person name="Pollastro S."/>
            <person name="Romanazzi G."/>
            <person name="Faretra F."/>
        </authorList>
    </citation>
    <scope>NUCLEOTIDE SEQUENCE [LARGE SCALE GENOMIC DNA]</scope>
    <source>
        <strain evidence="1 2">Mlax316</strain>
    </source>
</reference>
<comment type="caution">
    <text evidence="1">The sequence shown here is derived from an EMBL/GenBank/DDBJ whole genome shotgun (WGS) entry which is preliminary data.</text>
</comment>
<organism evidence="1 2">
    <name type="scientific">Monilinia laxa</name>
    <name type="common">Brown rot fungus</name>
    <name type="synonym">Sclerotinia laxa</name>
    <dbReference type="NCBI Taxonomy" id="61186"/>
    <lineage>
        <taxon>Eukaryota</taxon>
        <taxon>Fungi</taxon>
        <taxon>Dikarya</taxon>
        <taxon>Ascomycota</taxon>
        <taxon>Pezizomycotina</taxon>
        <taxon>Leotiomycetes</taxon>
        <taxon>Helotiales</taxon>
        <taxon>Sclerotiniaceae</taxon>
        <taxon>Monilinia</taxon>
    </lineage>
</organism>
<proteinExistence type="predicted"/>
<dbReference type="Proteomes" id="UP000326757">
    <property type="component" value="Unassembled WGS sequence"/>
</dbReference>
<accession>A0A5N6KAL3</accession>
<sequence>MAMARSHYGSRRSRSDSFDSIVRIGSEIEPKFHGISSLKIIHSMISKSIGHRTFIACIEFSPSYLQ</sequence>
<evidence type="ECO:0000313" key="1">
    <source>
        <dbReference type="EMBL" id="KAB8300184.1"/>
    </source>
</evidence>
<keyword evidence="2" id="KW-1185">Reference proteome</keyword>
<evidence type="ECO:0000313" key="2">
    <source>
        <dbReference type="Proteomes" id="UP000326757"/>
    </source>
</evidence>
<name>A0A5N6KAL3_MONLA</name>
<protein>
    <submittedName>
        <fullName evidence="1">Uncharacterized protein</fullName>
    </submittedName>
</protein>